<dbReference type="InterPro" id="IPR058488">
    <property type="entry name" value="DUF8175"/>
</dbReference>
<evidence type="ECO:0000313" key="3">
    <source>
        <dbReference type="EMBL" id="NKY29717.1"/>
    </source>
</evidence>
<name>A0A7X6L8Q0_9NOCA</name>
<dbReference type="RefSeq" id="WP_157114380.1">
    <property type="nucleotide sequence ID" value="NZ_JAAXOS010000014.1"/>
</dbReference>
<protein>
    <recommendedName>
        <fullName evidence="2">DUF8175 domain-containing protein</fullName>
    </recommendedName>
</protein>
<evidence type="ECO:0000313" key="4">
    <source>
        <dbReference type="Proteomes" id="UP000540698"/>
    </source>
</evidence>
<feature type="domain" description="DUF8175" evidence="2">
    <location>
        <begin position="81"/>
        <end position="280"/>
    </location>
</feature>
<dbReference type="EMBL" id="JAAXOS010000014">
    <property type="protein sequence ID" value="NKY29717.1"/>
    <property type="molecule type" value="Genomic_DNA"/>
</dbReference>
<dbReference type="Pfam" id="PF26526">
    <property type="entry name" value="DUF8175"/>
    <property type="match status" value="1"/>
</dbReference>
<organism evidence="3 4">
    <name type="scientific">Nocardia gamkensis</name>
    <dbReference type="NCBI Taxonomy" id="352869"/>
    <lineage>
        <taxon>Bacteria</taxon>
        <taxon>Bacillati</taxon>
        <taxon>Actinomycetota</taxon>
        <taxon>Actinomycetes</taxon>
        <taxon>Mycobacteriales</taxon>
        <taxon>Nocardiaceae</taxon>
        <taxon>Nocardia</taxon>
    </lineage>
</organism>
<dbReference type="Proteomes" id="UP000540698">
    <property type="component" value="Unassembled WGS sequence"/>
</dbReference>
<feature type="compositionally biased region" description="Polar residues" evidence="1">
    <location>
        <begin position="89"/>
        <end position="98"/>
    </location>
</feature>
<evidence type="ECO:0000259" key="2">
    <source>
        <dbReference type="Pfam" id="PF26526"/>
    </source>
</evidence>
<reference evidence="3 4" key="1">
    <citation type="submission" date="2020-04" db="EMBL/GenBank/DDBJ databases">
        <title>MicrobeNet Type strains.</title>
        <authorList>
            <person name="Nicholson A.C."/>
        </authorList>
    </citation>
    <scope>NUCLEOTIDE SEQUENCE [LARGE SCALE GENOMIC DNA]</scope>
    <source>
        <strain evidence="3 4">DSM 44956</strain>
    </source>
</reference>
<proteinExistence type="predicted"/>
<accession>A0A7X6L8Q0</accession>
<feature type="compositionally biased region" description="Polar residues" evidence="1">
    <location>
        <begin position="49"/>
        <end position="72"/>
    </location>
</feature>
<evidence type="ECO:0000256" key="1">
    <source>
        <dbReference type="SAM" id="MobiDB-lite"/>
    </source>
</evidence>
<dbReference type="AlphaFoldDB" id="A0A7X6L8Q0"/>
<gene>
    <name evidence="3" type="ORF">HGB38_26415</name>
</gene>
<sequence>MDAVVSRRRPSGHMPPAVLGAGAVLAVAVAAVVTVVAVRDDAPHDPVAQRTTTSANQSDGPTAESSFVSSGADSFGHRFDISDNPAGQALSQSGSPRTPTDPEWQTGAPGGTNQPGGWQQVYGGPIIPFSTTDGPARIDNGVPSGFAKTPQGAALAAEQIYWRTVARPTDRTLWQQLVILAPEELADRERKIAAGRVPDVLPESAKPLLYASDAFRIESYGDDFAVVRVARKTREFLHGGRSWVAMRLNVIWRDGGWKLKSSAGDAQPLETIGSIDGWTQW</sequence>
<feature type="region of interest" description="Disordered" evidence="1">
    <location>
        <begin position="44"/>
        <end position="117"/>
    </location>
</feature>
<comment type="caution">
    <text evidence="3">The sequence shown here is derived from an EMBL/GenBank/DDBJ whole genome shotgun (WGS) entry which is preliminary data.</text>
</comment>
<keyword evidence="4" id="KW-1185">Reference proteome</keyword>